<dbReference type="GO" id="GO:0006412">
    <property type="term" value="P:translation"/>
    <property type="evidence" value="ECO:0007669"/>
    <property type="project" value="UniProtKB-UniRule"/>
</dbReference>
<evidence type="ECO:0000256" key="6">
    <source>
        <dbReference type="ARBA" id="ARBA00035254"/>
    </source>
</evidence>
<dbReference type="GO" id="GO:0003735">
    <property type="term" value="F:structural constituent of ribosome"/>
    <property type="evidence" value="ECO:0007669"/>
    <property type="project" value="InterPro"/>
</dbReference>
<dbReference type="NCBIfam" id="TIGR01017">
    <property type="entry name" value="rpsD_bact"/>
    <property type="match status" value="1"/>
</dbReference>
<evidence type="ECO:0000313" key="11">
    <source>
        <dbReference type="EMBL" id="OGD63844.1"/>
    </source>
</evidence>
<accession>A0A1F5E9B3</accession>
<dbReference type="InterPro" id="IPR002942">
    <property type="entry name" value="S4_RNA-bd"/>
</dbReference>
<dbReference type="GO" id="GO:0019843">
    <property type="term" value="F:rRNA binding"/>
    <property type="evidence" value="ECO:0007669"/>
    <property type="project" value="UniProtKB-UniRule"/>
</dbReference>
<dbReference type="GO" id="GO:0042274">
    <property type="term" value="P:ribosomal small subunit biogenesis"/>
    <property type="evidence" value="ECO:0007669"/>
    <property type="project" value="TreeGrafter"/>
</dbReference>
<evidence type="ECO:0000256" key="5">
    <source>
        <dbReference type="ARBA" id="ARBA00023274"/>
    </source>
</evidence>
<dbReference type="PROSITE" id="PS00632">
    <property type="entry name" value="RIBOSOMAL_S4"/>
    <property type="match status" value="1"/>
</dbReference>
<dbReference type="InterPro" id="IPR036986">
    <property type="entry name" value="S4_RNA-bd_sf"/>
</dbReference>
<evidence type="ECO:0000259" key="9">
    <source>
        <dbReference type="SMART" id="SM00363"/>
    </source>
</evidence>
<dbReference type="SMART" id="SM00363">
    <property type="entry name" value="S4"/>
    <property type="match status" value="1"/>
</dbReference>
<evidence type="ECO:0000313" key="12">
    <source>
        <dbReference type="Proteomes" id="UP000177006"/>
    </source>
</evidence>
<dbReference type="AlphaFoldDB" id="A0A1F5E9B3"/>
<dbReference type="PROSITE" id="PS50889">
    <property type="entry name" value="S4"/>
    <property type="match status" value="1"/>
</dbReference>
<comment type="subunit">
    <text evidence="7">Part of the 30S ribosomal subunit. Contacts protein S5. The interaction surface between S4 and S5 is involved in control of translational fidelity.</text>
</comment>
<comment type="function">
    <text evidence="7">With S5 and S12 plays an important role in translational accuracy.</text>
</comment>
<dbReference type="STRING" id="1797457.A2160_06405"/>
<dbReference type="FunFam" id="3.10.290.10:FF:000001">
    <property type="entry name" value="30S ribosomal protein S4"/>
    <property type="match status" value="1"/>
</dbReference>
<evidence type="ECO:0000256" key="1">
    <source>
        <dbReference type="ARBA" id="ARBA00007465"/>
    </source>
</evidence>
<evidence type="ECO:0000256" key="2">
    <source>
        <dbReference type="ARBA" id="ARBA00022730"/>
    </source>
</evidence>
<evidence type="ECO:0000256" key="7">
    <source>
        <dbReference type="HAMAP-Rule" id="MF_01306"/>
    </source>
</evidence>
<dbReference type="InterPro" id="IPR018079">
    <property type="entry name" value="Ribosomal_uS4_CS"/>
</dbReference>
<gene>
    <name evidence="7" type="primary">rpsD</name>
    <name evidence="11" type="ORF">A2160_06405</name>
</gene>
<comment type="similarity">
    <text evidence="1 7 8">Belongs to the universal ribosomal protein uS4 family.</text>
</comment>
<dbReference type="EMBL" id="MEZK01000004">
    <property type="protein sequence ID" value="OGD63844.1"/>
    <property type="molecule type" value="Genomic_DNA"/>
</dbReference>
<dbReference type="SUPFAM" id="SSF55174">
    <property type="entry name" value="Alpha-L RNA-binding motif"/>
    <property type="match status" value="1"/>
</dbReference>
<keyword evidence="2 7" id="KW-0699">rRNA-binding</keyword>
<name>A0A1F5E9B3_9BACT</name>
<evidence type="ECO:0000256" key="3">
    <source>
        <dbReference type="ARBA" id="ARBA00022884"/>
    </source>
</evidence>
<dbReference type="HAMAP" id="MF_01306_B">
    <property type="entry name" value="Ribosomal_uS4_B"/>
    <property type="match status" value="1"/>
</dbReference>
<dbReference type="Pfam" id="PF01479">
    <property type="entry name" value="S4"/>
    <property type="match status" value="1"/>
</dbReference>
<dbReference type="InterPro" id="IPR005709">
    <property type="entry name" value="Ribosomal_uS4_bac-type"/>
</dbReference>
<proteinExistence type="inferred from homology"/>
<reference evidence="11 12" key="1">
    <citation type="journal article" date="2016" name="Nat. Commun.">
        <title>Thousands of microbial genomes shed light on interconnected biogeochemical processes in an aquifer system.</title>
        <authorList>
            <person name="Anantharaman K."/>
            <person name="Brown C.T."/>
            <person name="Hug L.A."/>
            <person name="Sharon I."/>
            <person name="Castelle C.J."/>
            <person name="Probst A.J."/>
            <person name="Thomas B.C."/>
            <person name="Singh A."/>
            <person name="Wilkins M.J."/>
            <person name="Karaoz U."/>
            <person name="Brodie E.L."/>
            <person name="Williams K.H."/>
            <person name="Hubbard S.S."/>
            <person name="Banfield J.F."/>
        </authorList>
    </citation>
    <scope>NUCLEOTIDE SEQUENCE [LARGE SCALE GENOMIC DNA]</scope>
</reference>
<dbReference type="PANTHER" id="PTHR11831">
    <property type="entry name" value="30S 40S RIBOSOMAL PROTEIN"/>
    <property type="match status" value="1"/>
</dbReference>
<keyword evidence="3 7" id="KW-0694">RNA-binding</keyword>
<dbReference type="Gene3D" id="3.10.290.10">
    <property type="entry name" value="RNA-binding S4 domain"/>
    <property type="match status" value="1"/>
</dbReference>
<sequence length="204" mass="23580">MRYIDPKCKLCRREGIKLFLKGERCYSPKCPIDRGAVPPGVHGTKYRRKLSDYGQQLREKQKIKRLFGVNERQLKTYYQKAAKERAATGEALLRQLEMRLDNIVFRTGLAPSRSVARQLVNHGHVKVDNKKIDVVSYQVKPKQAITLDSRALKMETVKKNLEGKPASAAWLKRKAAVAQVDRLPQREEMESIINERLIVEFYSR</sequence>
<dbReference type="PANTHER" id="PTHR11831:SF4">
    <property type="entry name" value="SMALL RIBOSOMAL SUBUNIT PROTEIN US4M"/>
    <property type="match status" value="1"/>
</dbReference>
<dbReference type="Gene3D" id="1.10.1050.10">
    <property type="entry name" value="Ribosomal Protein S4 Delta 41, Chain A, domain 1"/>
    <property type="match status" value="1"/>
</dbReference>
<keyword evidence="5 7" id="KW-0687">Ribonucleoprotein</keyword>
<evidence type="ECO:0000256" key="4">
    <source>
        <dbReference type="ARBA" id="ARBA00022980"/>
    </source>
</evidence>
<dbReference type="NCBIfam" id="NF003717">
    <property type="entry name" value="PRK05327.1"/>
    <property type="match status" value="1"/>
</dbReference>
<dbReference type="InterPro" id="IPR001912">
    <property type="entry name" value="Ribosomal_uS4_N"/>
</dbReference>
<comment type="function">
    <text evidence="7">One of the primary rRNA binding proteins, it binds directly to 16S rRNA where it nucleates assembly of the body of the 30S subunit.</text>
</comment>
<evidence type="ECO:0000256" key="8">
    <source>
        <dbReference type="RuleBase" id="RU003699"/>
    </source>
</evidence>
<feature type="domain" description="Small ribosomal subunit protein uS4 N-terminal" evidence="10">
    <location>
        <begin position="2"/>
        <end position="97"/>
    </location>
</feature>
<dbReference type="CDD" id="cd00165">
    <property type="entry name" value="S4"/>
    <property type="match status" value="1"/>
</dbReference>
<keyword evidence="4 7" id="KW-0689">Ribosomal protein</keyword>
<comment type="caution">
    <text evidence="11">The sequence shown here is derived from an EMBL/GenBank/DDBJ whole genome shotgun (WGS) entry which is preliminary data.</text>
</comment>
<dbReference type="GO" id="GO:0015935">
    <property type="term" value="C:small ribosomal subunit"/>
    <property type="evidence" value="ECO:0007669"/>
    <property type="project" value="InterPro"/>
</dbReference>
<organism evidence="11 12">
    <name type="scientific">Candidatus Beckwithbacteria bacterium RBG_13_42_9</name>
    <dbReference type="NCBI Taxonomy" id="1797457"/>
    <lineage>
        <taxon>Bacteria</taxon>
        <taxon>Candidatus Beckwithiibacteriota</taxon>
    </lineage>
</organism>
<feature type="domain" description="RNA-binding S4" evidence="9">
    <location>
        <begin position="98"/>
        <end position="162"/>
    </location>
</feature>
<protein>
    <recommendedName>
        <fullName evidence="6 7">Small ribosomal subunit protein uS4</fullName>
    </recommendedName>
</protein>
<dbReference type="Pfam" id="PF00163">
    <property type="entry name" value="Ribosomal_S4"/>
    <property type="match status" value="1"/>
</dbReference>
<dbReference type="Proteomes" id="UP000177006">
    <property type="component" value="Unassembled WGS sequence"/>
</dbReference>
<dbReference type="SMART" id="SM01390">
    <property type="entry name" value="Ribosomal_S4"/>
    <property type="match status" value="1"/>
</dbReference>
<evidence type="ECO:0000259" key="10">
    <source>
        <dbReference type="SMART" id="SM01390"/>
    </source>
</evidence>
<dbReference type="InterPro" id="IPR022801">
    <property type="entry name" value="Ribosomal_uS4"/>
</dbReference>